<accession>A0ABQ3CWJ0</accession>
<name>A0ABQ3CWJ0_9RHOB</name>
<comment type="caution">
    <text evidence="1">The sequence shown here is derived from an EMBL/GenBank/DDBJ whole genome shotgun (WGS) entry which is preliminary data.</text>
</comment>
<keyword evidence="2" id="KW-1185">Reference proteome</keyword>
<evidence type="ECO:0000313" key="1">
    <source>
        <dbReference type="EMBL" id="GHA46866.1"/>
    </source>
</evidence>
<gene>
    <name evidence="1" type="ORF">GCM10008927_09540</name>
</gene>
<sequence length="74" mass="8515">MAIEESGEIVLFGYSGNDTHLNRIISQQRSDKNLKVVDWLGSGSYKLRNKFWSEQLAGDVELHLLEDVLTFSEW</sequence>
<evidence type="ECO:0008006" key="3">
    <source>
        <dbReference type="Google" id="ProtNLM"/>
    </source>
</evidence>
<organism evidence="1 2">
    <name type="scientific">Paramylibacter ulvae</name>
    <dbReference type="NCBI Taxonomy" id="1651968"/>
    <lineage>
        <taxon>Bacteria</taxon>
        <taxon>Pseudomonadati</taxon>
        <taxon>Pseudomonadota</taxon>
        <taxon>Alphaproteobacteria</taxon>
        <taxon>Rhodobacterales</taxon>
        <taxon>Paracoccaceae</taxon>
        <taxon>Paramylibacter</taxon>
    </lineage>
</organism>
<protein>
    <recommendedName>
        <fullName evidence="3">SIR2-like domain-containing protein</fullName>
    </recommendedName>
</protein>
<evidence type="ECO:0000313" key="2">
    <source>
        <dbReference type="Proteomes" id="UP000634455"/>
    </source>
</evidence>
<reference evidence="2" key="1">
    <citation type="journal article" date="2019" name="Int. J. Syst. Evol. Microbiol.">
        <title>The Global Catalogue of Microorganisms (GCM) 10K type strain sequencing project: providing services to taxonomists for standard genome sequencing and annotation.</title>
        <authorList>
            <consortium name="The Broad Institute Genomics Platform"/>
            <consortium name="The Broad Institute Genome Sequencing Center for Infectious Disease"/>
            <person name="Wu L."/>
            <person name="Ma J."/>
        </authorList>
    </citation>
    <scope>NUCLEOTIDE SEQUENCE [LARGE SCALE GENOMIC DNA]</scope>
    <source>
        <strain evidence="2">KCTC 32465</strain>
    </source>
</reference>
<dbReference type="EMBL" id="BMZF01000002">
    <property type="protein sequence ID" value="GHA46866.1"/>
    <property type="molecule type" value="Genomic_DNA"/>
</dbReference>
<proteinExistence type="predicted"/>
<dbReference type="Proteomes" id="UP000634455">
    <property type="component" value="Unassembled WGS sequence"/>
</dbReference>